<keyword evidence="4" id="KW-1185">Reference proteome</keyword>
<evidence type="ECO:0000256" key="1">
    <source>
        <dbReference type="SAM" id="MobiDB-lite"/>
    </source>
</evidence>
<feature type="domain" description="DNA primase/polymerase bifunctional N-terminal" evidence="2">
    <location>
        <begin position="81"/>
        <end position="219"/>
    </location>
</feature>
<evidence type="ECO:0000313" key="4">
    <source>
        <dbReference type="Proteomes" id="UP000199615"/>
    </source>
</evidence>
<reference evidence="4" key="1">
    <citation type="submission" date="2016-10" db="EMBL/GenBank/DDBJ databases">
        <authorList>
            <person name="Varghese N."/>
            <person name="Submissions S."/>
        </authorList>
    </citation>
    <scope>NUCLEOTIDE SEQUENCE [LARGE SCALE GENOMIC DNA]</scope>
    <source>
        <strain evidence="4">DSM 123</strain>
    </source>
</reference>
<dbReference type="EMBL" id="FODT01000001">
    <property type="protein sequence ID" value="SEO08071.1"/>
    <property type="molecule type" value="Genomic_DNA"/>
</dbReference>
<dbReference type="Gene3D" id="3.40.50.300">
    <property type="entry name" value="P-loop containing nucleotide triphosphate hydrolases"/>
    <property type="match status" value="1"/>
</dbReference>
<accession>A0A1H8LSJ0</accession>
<name>A0A1H8LSJ0_9BRAD</name>
<organism evidence="3 4">
    <name type="scientific">Rhodopseudomonas pseudopalustris</name>
    <dbReference type="NCBI Taxonomy" id="1513892"/>
    <lineage>
        <taxon>Bacteria</taxon>
        <taxon>Pseudomonadati</taxon>
        <taxon>Pseudomonadota</taxon>
        <taxon>Alphaproteobacteria</taxon>
        <taxon>Hyphomicrobiales</taxon>
        <taxon>Nitrobacteraceae</taxon>
        <taxon>Rhodopseudomonas</taxon>
    </lineage>
</organism>
<dbReference type="InterPro" id="IPR027417">
    <property type="entry name" value="P-loop_NTPase"/>
</dbReference>
<evidence type="ECO:0000259" key="2">
    <source>
        <dbReference type="Pfam" id="PF09250"/>
    </source>
</evidence>
<sequence length="772" mass="84319">MQELLPQLGDLLTLPKPPSESQVPRVGAAQKPLGPQAFADYVALGYKRLVPIIPPNAPISETSSLFKRIGTPQDRRGKAVGVRGTNGWYGYDWLNQPDPDAADLDRWQRMGAGIGIMTGQQTFAIDADTLDQTSAGKILIAVMEHFGVLPVRIGQAPKALYLMQLSAPMPYCRVEFGPLNEQGRRVSRVECLSDGRQFVARGIHPKTRQPYVWTTPLVPRHQLPIFSPEQVQAFMAELRRILPNTGEIVTEGATTEIAQASLRGDIEKVRHAVAATPNTSAAFGSREAYRDFGYAIKAALPDDEPEAFEIFADWCARWEDGENDPDVVAADWRRMKPPFRRGANWLYELAEQHSSGAFKRVDAWFDEIPYEPESLFGAASTTPSIQAREIEPLVSIDPTTWAGRTPPPREWVVDGWVPKGEVTLLYGDGGVGKSLLAMQFATCAAIGQPWLGQITRPSRVMGFFCEDSEDELFRRQTDINKALGIDCADLANLRLFPRKHFDNVFALWDRQTGALKLQPVWHQLAGAAKEFGADVLIVDTIADVFAGSEIDRAQVSAFVKSCLGRLAQEIGGSVLALGHPSVSGRSSGQGTSGSTAWSNAARSRLYLEHPKGSDRGNTRVLRGMKSNYGPKGSELIIRYNRGAFDIVAGSQPAAALSMETAVALSIGQAAEQAIFSTLASNPAERINMKPNSQYFALKVLRAVGPDALAAFDDAKVTKAMNDLLRRGAIREERVGKDDSGRATFGYVVVPEKFQPAWSTVADGAEIAAPIFD</sequence>
<dbReference type="Pfam" id="PF09250">
    <property type="entry name" value="Prim-Pol"/>
    <property type="match status" value="1"/>
</dbReference>
<feature type="compositionally biased region" description="Low complexity" evidence="1">
    <location>
        <begin position="1"/>
        <end position="14"/>
    </location>
</feature>
<dbReference type="Pfam" id="PF13481">
    <property type="entry name" value="AAA_25"/>
    <property type="match status" value="1"/>
</dbReference>
<dbReference type="InterPro" id="IPR015330">
    <property type="entry name" value="DNA_primase/pol_bifunc_N"/>
</dbReference>
<gene>
    <name evidence="3" type="ORF">SAMN05444123_101203</name>
</gene>
<dbReference type="RefSeq" id="WP_175557576.1">
    <property type="nucleotide sequence ID" value="NZ_FODT01000001.1"/>
</dbReference>
<dbReference type="SUPFAM" id="SSF52540">
    <property type="entry name" value="P-loop containing nucleoside triphosphate hydrolases"/>
    <property type="match status" value="1"/>
</dbReference>
<proteinExistence type="predicted"/>
<protein>
    <recommendedName>
        <fullName evidence="2">DNA primase/polymerase bifunctional N-terminal domain-containing protein</fullName>
    </recommendedName>
</protein>
<feature type="region of interest" description="Disordered" evidence="1">
    <location>
        <begin position="1"/>
        <end position="26"/>
    </location>
</feature>
<evidence type="ECO:0000313" key="3">
    <source>
        <dbReference type="EMBL" id="SEO08071.1"/>
    </source>
</evidence>
<dbReference type="AlphaFoldDB" id="A0A1H8LSJ0"/>
<dbReference type="Proteomes" id="UP000199615">
    <property type="component" value="Unassembled WGS sequence"/>
</dbReference>